<keyword evidence="2" id="KW-0560">Oxidoreductase</keyword>
<dbReference type="EMBL" id="PYBW01000082">
    <property type="protein sequence ID" value="PYC76665.1"/>
    <property type="molecule type" value="Genomic_DNA"/>
</dbReference>
<name>A0A2V4NXW0_9ACTN</name>
<dbReference type="Proteomes" id="UP000248039">
    <property type="component" value="Unassembled WGS sequence"/>
</dbReference>
<dbReference type="PRINTS" id="PR00080">
    <property type="entry name" value="SDRFAMILY"/>
</dbReference>
<dbReference type="InterPro" id="IPR002347">
    <property type="entry name" value="SDR_fam"/>
</dbReference>
<evidence type="ECO:0000313" key="3">
    <source>
        <dbReference type="EMBL" id="PYC76665.1"/>
    </source>
</evidence>
<comment type="similarity">
    <text evidence="1">Belongs to the short-chain dehydrogenases/reductases (SDR) family.</text>
</comment>
<dbReference type="CDD" id="cd05233">
    <property type="entry name" value="SDR_c"/>
    <property type="match status" value="1"/>
</dbReference>
<evidence type="ECO:0000256" key="1">
    <source>
        <dbReference type="ARBA" id="ARBA00006484"/>
    </source>
</evidence>
<organism evidence="3 4">
    <name type="scientific">Streptomyces tateyamensis</name>
    <dbReference type="NCBI Taxonomy" id="565073"/>
    <lineage>
        <taxon>Bacteria</taxon>
        <taxon>Bacillati</taxon>
        <taxon>Actinomycetota</taxon>
        <taxon>Actinomycetes</taxon>
        <taxon>Kitasatosporales</taxon>
        <taxon>Streptomycetaceae</taxon>
        <taxon>Streptomyces</taxon>
    </lineage>
</organism>
<evidence type="ECO:0000313" key="4">
    <source>
        <dbReference type="Proteomes" id="UP000248039"/>
    </source>
</evidence>
<accession>A0A2V4NXW0</accession>
<dbReference type="FunFam" id="3.40.50.720:FF:000084">
    <property type="entry name" value="Short-chain dehydrogenase reductase"/>
    <property type="match status" value="1"/>
</dbReference>
<dbReference type="AlphaFoldDB" id="A0A2V4NXW0"/>
<dbReference type="Gene3D" id="3.40.50.720">
    <property type="entry name" value="NAD(P)-binding Rossmann-like Domain"/>
    <property type="match status" value="1"/>
</dbReference>
<dbReference type="PRINTS" id="PR00081">
    <property type="entry name" value="GDHRDH"/>
</dbReference>
<dbReference type="InterPro" id="IPR020904">
    <property type="entry name" value="Sc_DH/Rdtase_CS"/>
</dbReference>
<protein>
    <submittedName>
        <fullName evidence="3">Oxidoreductase</fullName>
    </submittedName>
</protein>
<dbReference type="GO" id="GO:0030497">
    <property type="term" value="P:fatty acid elongation"/>
    <property type="evidence" value="ECO:0007669"/>
    <property type="project" value="TreeGrafter"/>
</dbReference>
<gene>
    <name evidence="3" type="ORF">C7C46_22080</name>
</gene>
<dbReference type="PANTHER" id="PTHR42760">
    <property type="entry name" value="SHORT-CHAIN DEHYDROGENASES/REDUCTASES FAMILY MEMBER"/>
    <property type="match status" value="1"/>
</dbReference>
<dbReference type="InterPro" id="IPR036291">
    <property type="entry name" value="NAD(P)-bd_dom_sf"/>
</dbReference>
<dbReference type="GO" id="GO:0016616">
    <property type="term" value="F:oxidoreductase activity, acting on the CH-OH group of donors, NAD or NADP as acceptor"/>
    <property type="evidence" value="ECO:0007669"/>
    <property type="project" value="TreeGrafter"/>
</dbReference>
<reference evidence="3 4" key="1">
    <citation type="submission" date="2018-03" db="EMBL/GenBank/DDBJ databases">
        <title>Bioinformatic expansion and discovery of thiopeptide antibiotics.</title>
        <authorList>
            <person name="Schwalen C.J."/>
            <person name="Hudson G.A."/>
            <person name="Mitchell D.A."/>
        </authorList>
    </citation>
    <scope>NUCLEOTIDE SEQUENCE [LARGE SCALE GENOMIC DNA]</scope>
    <source>
        <strain evidence="3 4">ATCC 21389</strain>
    </source>
</reference>
<comment type="caution">
    <text evidence="3">The sequence shown here is derived from an EMBL/GenBank/DDBJ whole genome shotgun (WGS) entry which is preliminary data.</text>
</comment>
<dbReference type="PROSITE" id="PS00061">
    <property type="entry name" value="ADH_SHORT"/>
    <property type="match status" value="1"/>
</dbReference>
<dbReference type="PANTHER" id="PTHR42760:SF40">
    <property type="entry name" value="3-OXOACYL-[ACYL-CARRIER-PROTEIN] REDUCTASE, CHLOROPLASTIC"/>
    <property type="match status" value="1"/>
</dbReference>
<proteinExistence type="inferred from homology"/>
<dbReference type="Pfam" id="PF13561">
    <property type="entry name" value="adh_short_C2"/>
    <property type="match status" value="1"/>
</dbReference>
<evidence type="ECO:0000256" key="2">
    <source>
        <dbReference type="ARBA" id="ARBA00023002"/>
    </source>
</evidence>
<dbReference type="RefSeq" id="WP_110671634.1">
    <property type="nucleotide sequence ID" value="NZ_PYBW01000082.1"/>
</dbReference>
<dbReference type="SUPFAM" id="SSF51735">
    <property type="entry name" value="NAD(P)-binding Rossmann-fold domains"/>
    <property type="match status" value="1"/>
</dbReference>
<keyword evidence="4" id="KW-1185">Reference proteome</keyword>
<sequence length="244" mass="24850">MARPVTLVTGGGRGIGAAACLKLAAAGHDVAVGYRQDRAAAEQVVAAARQAGARAVALRLDTAVEEQVEAFFDAAEAELGKPTGLVNNAGVTSTQGPLAELRTEDLRRVVDVNLIGYLLCARRAARDFAAGGAIVNVSSAAATLGSPGEYVHYAATKAATDALTVGLAKELGPRGIRVNTVSPGTIATEFHALGGEPGRPERVAPVIPLRRPGRPEEIAGAIAWLLSPDASYTTGATLRVAGGL</sequence>
<dbReference type="OrthoDB" id="20590at2"/>